<name>A0ABX6P6S6_9BURK</name>
<dbReference type="PANTHER" id="PTHR47406:SF2">
    <property type="entry name" value="ALPHA GLUCURONIDASE N-TERMINAL DOMAIN-CONTAINING PROTEIN"/>
    <property type="match status" value="1"/>
</dbReference>
<reference evidence="2 3" key="1">
    <citation type="submission" date="2020-05" db="EMBL/GenBank/DDBJ databases">
        <title>Ramlibacter rhizophilus sp. nov., isolated from rhizosphere soil of national flower Mugunghwa from South Korea.</title>
        <authorList>
            <person name="Zheng-Fei Y."/>
            <person name="Huan T."/>
        </authorList>
    </citation>
    <scope>NUCLEOTIDE SEQUENCE [LARGE SCALE GENOMIC DNA]</scope>
    <source>
        <strain evidence="2 3">H242</strain>
    </source>
</reference>
<feature type="compositionally biased region" description="Polar residues" evidence="1">
    <location>
        <begin position="327"/>
        <end position="346"/>
    </location>
</feature>
<evidence type="ECO:0000313" key="2">
    <source>
        <dbReference type="EMBL" id="QJW85779.1"/>
    </source>
</evidence>
<organism evidence="2 3">
    <name type="scientific">Ramlibacter terrae</name>
    <dbReference type="NCBI Taxonomy" id="2732511"/>
    <lineage>
        <taxon>Bacteria</taxon>
        <taxon>Pseudomonadati</taxon>
        <taxon>Pseudomonadota</taxon>
        <taxon>Betaproteobacteria</taxon>
        <taxon>Burkholderiales</taxon>
        <taxon>Comamonadaceae</taxon>
        <taxon>Ramlibacter</taxon>
    </lineage>
</organism>
<sequence length="371" mass="40234">MGFSVPARVPPVLSRPTLGGRAAPSGPLRQHRGRRDAQLPLAPHLVRAWCRDYAAAPYQEWTARNRTAGGVDLQTGHAYGEIILALQAEFERHPEYYPLIDGRRKPGKEAKLCIGNEELRRLVVAYRVEKLRKRPALASVSVDPSDGGGWCECEKCRALGSISDRVAILANEVAAAVGAESPGKLVGLYAYNHHSPAPSVRIAPNVVVSVATAFLHGDQTVEEIMDGWGRQGAVLGVREYYAVNTWDRDQPAQSRGANLAYLSRTIPGFHARGARFMSAESSDNWGPNGLGYYIASRLLWDVRQAQRVPELVDDFLARAFGPARSRCGSSTRSSMGPVRTSVSTTGRPHVPRAGPGEGACRPCRRRAGAPG</sequence>
<gene>
    <name evidence="2" type="ORF">HK414_09725</name>
</gene>
<dbReference type="PANTHER" id="PTHR47406">
    <property type="entry name" value="COAGULATION FACTOR 5/8 TYPE, C-TERMINAL"/>
    <property type="match status" value="1"/>
</dbReference>
<evidence type="ECO:0000313" key="3">
    <source>
        <dbReference type="Proteomes" id="UP000500826"/>
    </source>
</evidence>
<dbReference type="EMBL" id="CP053418">
    <property type="protein sequence ID" value="QJW85779.1"/>
    <property type="molecule type" value="Genomic_DNA"/>
</dbReference>
<feature type="region of interest" description="Disordered" evidence="1">
    <location>
        <begin position="1"/>
        <end position="36"/>
    </location>
</feature>
<proteinExistence type="predicted"/>
<evidence type="ECO:0000256" key="1">
    <source>
        <dbReference type="SAM" id="MobiDB-lite"/>
    </source>
</evidence>
<feature type="region of interest" description="Disordered" evidence="1">
    <location>
        <begin position="326"/>
        <end position="371"/>
    </location>
</feature>
<dbReference type="Pfam" id="PF16126">
    <property type="entry name" value="DUF4838"/>
    <property type="match status" value="1"/>
</dbReference>
<accession>A0ABX6P6S6</accession>
<dbReference type="Proteomes" id="UP000500826">
    <property type="component" value="Chromosome"/>
</dbReference>
<keyword evidence="3" id="KW-1185">Reference proteome</keyword>
<dbReference type="InterPro" id="IPR032287">
    <property type="entry name" value="DUF4838"/>
</dbReference>
<protein>
    <submittedName>
        <fullName evidence="2">DUF4838 domain-containing protein</fullName>
    </submittedName>
</protein>
<feature type="compositionally biased region" description="Basic residues" evidence="1">
    <location>
        <begin position="362"/>
        <end position="371"/>
    </location>
</feature>